<feature type="transmembrane region" description="Helical" evidence="5">
    <location>
        <begin position="396"/>
        <end position="417"/>
    </location>
</feature>
<dbReference type="EMBL" id="MRCE01000010">
    <property type="protein sequence ID" value="OKH37887.1"/>
    <property type="molecule type" value="Genomic_DNA"/>
</dbReference>
<reference evidence="6 7" key="1">
    <citation type="submission" date="2016-11" db="EMBL/GenBank/DDBJ databases">
        <title>Draft Genome Sequences of Nine Cyanobacterial Strains from Diverse Habitats.</title>
        <authorList>
            <person name="Zhu T."/>
            <person name="Hou S."/>
            <person name="Lu X."/>
            <person name="Hess W.R."/>
        </authorList>
    </citation>
    <scope>NUCLEOTIDE SEQUENCE [LARGE SCALE GENOMIC DNA]</scope>
    <source>
        <strain evidence="6 7">IAM M-71</strain>
    </source>
</reference>
<evidence type="ECO:0000256" key="5">
    <source>
        <dbReference type="SAM" id="Phobius"/>
    </source>
</evidence>
<dbReference type="Proteomes" id="UP000185860">
    <property type="component" value="Unassembled WGS sequence"/>
</dbReference>
<feature type="transmembrane region" description="Helical" evidence="5">
    <location>
        <begin position="224"/>
        <end position="244"/>
    </location>
</feature>
<dbReference type="InterPro" id="IPR052556">
    <property type="entry name" value="PolySynth_Transporter"/>
</dbReference>
<dbReference type="PANTHER" id="PTHR43424:SF1">
    <property type="entry name" value="LOCUS PUTATIVE PROTEIN 1-RELATED"/>
    <property type="match status" value="1"/>
</dbReference>
<sequence>MLNKLTSVTQNISPELRKIISNIGWLFGDRILRMGAGLIVGAWIARYLGPQQFGLFQYAAAYVALFTIISSLGLDQLVVRDIVRDPDCKDETLGTTLALRIIGGVGTVVMTAVTIFALNRDNQLTIILGTIMAVATIFNAFHAIEFWFQAQVKSKYTVIAKNTAFLFVTLLRVILIQQQAPLIAFAWAMVVESVLGAIGLLIAYKAKGQHFLQWRVSWQRAKKLLLESWPLILSGFAIMVYVRIDQIMLGQLIGEASVGFYSVAAKLAELWYFIASAIVGSVTPSILKSREESQTLYYQKFQKLFNLMAIVTFGLAIAMIFLSKPLIVVLFGQEYTPAASILSIYIWSAVFGFFGWGKSIWIIAEGYTTYALITTCLGAVMNIALNFWLIPSYGGNGAAIATVISYAFTDYVLCFIFPPARQLAWIMTKALTFNYFTFKNLW</sequence>
<evidence type="ECO:0000256" key="1">
    <source>
        <dbReference type="ARBA" id="ARBA00004141"/>
    </source>
</evidence>
<feature type="transmembrane region" description="Helical" evidence="5">
    <location>
        <begin position="55"/>
        <end position="77"/>
    </location>
</feature>
<accession>A0A1U7IKY7</accession>
<keyword evidence="4 5" id="KW-0472">Membrane</keyword>
<feature type="transmembrane region" description="Helical" evidence="5">
    <location>
        <begin position="338"/>
        <end position="357"/>
    </location>
</feature>
<feature type="transmembrane region" description="Helical" evidence="5">
    <location>
        <begin position="270"/>
        <end position="287"/>
    </location>
</feature>
<feature type="transmembrane region" description="Helical" evidence="5">
    <location>
        <begin position="124"/>
        <end position="144"/>
    </location>
</feature>
<evidence type="ECO:0000256" key="2">
    <source>
        <dbReference type="ARBA" id="ARBA00022692"/>
    </source>
</evidence>
<comment type="subcellular location">
    <subcellularLocation>
        <location evidence="1">Membrane</location>
        <topology evidence="1">Multi-pass membrane protein</topology>
    </subcellularLocation>
</comment>
<feature type="transmembrane region" description="Helical" evidence="5">
    <location>
        <begin position="97"/>
        <end position="118"/>
    </location>
</feature>
<dbReference type="InterPro" id="IPR002797">
    <property type="entry name" value="Polysacc_synth"/>
</dbReference>
<feature type="transmembrane region" description="Helical" evidence="5">
    <location>
        <begin position="156"/>
        <end position="176"/>
    </location>
</feature>
<keyword evidence="2 5" id="KW-0812">Transmembrane</keyword>
<organism evidence="6 7">
    <name type="scientific">[Phormidium ambiguum] IAM M-71</name>
    <dbReference type="NCBI Taxonomy" id="454136"/>
    <lineage>
        <taxon>Bacteria</taxon>
        <taxon>Bacillati</taxon>
        <taxon>Cyanobacteriota</taxon>
        <taxon>Cyanophyceae</taxon>
        <taxon>Oscillatoriophycideae</taxon>
        <taxon>Aerosakkonematales</taxon>
        <taxon>Aerosakkonemataceae</taxon>
        <taxon>Floridanema</taxon>
    </lineage>
</organism>
<dbReference type="STRING" id="454136.NIES2119_12135"/>
<dbReference type="RefSeq" id="WP_073593728.1">
    <property type="nucleotide sequence ID" value="NZ_MRCE01000010.1"/>
</dbReference>
<evidence type="ECO:0000313" key="7">
    <source>
        <dbReference type="Proteomes" id="UP000185860"/>
    </source>
</evidence>
<name>A0A1U7IKY7_9CYAN</name>
<feature type="transmembrane region" description="Helical" evidence="5">
    <location>
        <begin position="307"/>
        <end position="332"/>
    </location>
</feature>
<dbReference type="PANTHER" id="PTHR43424">
    <property type="entry name" value="LOCUS PUTATIVE PROTEIN 1-RELATED"/>
    <property type="match status" value="1"/>
</dbReference>
<proteinExistence type="predicted"/>
<evidence type="ECO:0000256" key="3">
    <source>
        <dbReference type="ARBA" id="ARBA00022989"/>
    </source>
</evidence>
<dbReference type="Pfam" id="PF01943">
    <property type="entry name" value="Polysacc_synt"/>
    <property type="match status" value="1"/>
</dbReference>
<protein>
    <submittedName>
        <fullName evidence="6">O-unit flippase</fullName>
    </submittedName>
</protein>
<dbReference type="GO" id="GO:0016020">
    <property type="term" value="C:membrane"/>
    <property type="evidence" value="ECO:0007669"/>
    <property type="project" value="UniProtKB-SubCell"/>
</dbReference>
<gene>
    <name evidence="6" type="ORF">NIES2119_12135</name>
</gene>
<evidence type="ECO:0000256" key="4">
    <source>
        <dbReference type="ARBA" id="ARBA00023136"/>
    </source>
</evidence>
<dbReference type="OrthoDB" id="5240734at2"/>
<comment type="caution">
    <text evidence="6">The sequence shown here is derived from an EMBL/GenBank/DDBJ whole genome shotgun (WGS) entry which is preliminary data.</text>
</comment>
<keyword evidence="3 5" id="KW-1133">Transmembrane helix</keyword>
<feature type="transmembrane region" description="Helical" evidence="5">
    <location>
        <begin position="31"/>
        <end position="49"/>
    </location>
</feature>
<dbReference type="CDD" id="cd13128">
    <property type="entry name" value="MATE_Wzx_like"/>
    <property type="match status" value="1"/>
</dbReference>
<dbReference type="AlphaFoldDB" id="A0A1U7IKY7"/>
<evidence type="ECO:0000313" key="6">
    <source>
        <dbReference type="EMBL" id="OKH37887.1"/>
    </source>
</evidence>
<feature type="transmembrane region" description="Helical" evidence="5">
    <location>
        <begin position="182"/>
        <end position="204"/>
    </location>
</feature>
<feature type="transmembrane region" description="Helical" evidence="5">
    <location>
        <begin position="369"/>
        <end position="390"/>
    </location>
</feature>